<evidence type="ECO:0000256" key="1">
    <source>
        <dbReference type="ARBA" id="ARBA00004123"/>
    </source>
</evidence>
<feature type="compositionally biased region" description="Low complexity" evidence="6">
    <location>
        <begin position="1"/>
        <end position="13"/>
    </location>
</feature>
<keyword evidence="14" id="KW-1185">Reference proteome</keyword>
<feature type="compositionally biased region" description="Polar residues" evidence="6">
    <location>
        <begin position="766"/>
        <end position="788"/>
    </location>
</feature>
<evidence type="ECO:0000256" key="2">
    <source>
        <dbReference type="ARBA" id="ARBA00022491"/>
    </source>
</evidence>
<keyword evidence="4" id="KW-0804">Transcription</keyword>
<dbReference type="PANTHER" id="PTHR13162">
    <property type="entry name" value="CCR4-NOT TRANSCRIPTION COMPLEX"/>
    <property type="match status" value="1"/>
</dbReference>
<dbReference type="Proteomes" id="UP000247409">
    <property type="component" value="Unassembled WGS sequence"/>
</dbReference>
<dbReference type="OrthoDB" id="1933107at2759"/>
<feature type="compositionally biased region" description="Polar residues" evidence="6">
    <location>
        <begin position="1459"/>
        <end position="1473"/>
    </location>
</feature>
<keyword evidence="3" id="KW-0805">Transcription regulation</keyword>
<evidence type="ECO:0000259" key="8">
    <source>
        <dbReference type="Pfam" id="PF12842"/>
    </source>
</evidence>
<evidence type="ECO:0000256" key="6">
    <source>
        <dbReference type="SAM" id="MobiDB-lite"/>
    </source>
</evidence>
<dbReference type="InterPro" id="IPR007196">
    <property type="entry name" value="CCR4-Not_Not1_C"/>
</dbReference>
<keyword evidence="5" id="KW-0539">Nucleus</keyword>
<gene>
    <name evidence="13" type="ORF">BWQ96_03838</name>
</gene>
<sequence>MVSLSRLLAAADDSSSDEPAGTPFPTRPPRDCALPPFLPSDSIPHRLRNSQNFQRISPAEESVSIPTIGSFRPSPLLPLQRLLRDLGPEATAPTNMATLARTLAHFGRPSEAAVASALLFLTTHVPSENLTVDSHSMFHLFALFCGDPENSSIDPIVQQAVATTSASATEWRADVLVQAVSSIAVQFNAPLDWRLVIHSLDVDGLETQLTQAAFVEIAKAYMAGTGGTLLPADCILDSWRYPPAQLCIISHALASPECVNWDVLEFFEGATAEDVISPYSRVMLIQKLVELDARDLLQYAVKENSNAVLLSLACAKPQNNNALQQKLTVTLLAPLFAVFPTSERPLRQMWNVSPTLVQAGIVSMWKKDPTTLRTALSISLDMQILPDLLASNMSVDFSLELAMLAYQENVLKFESWLMEFLTTRGAQAASRVVVCIAHKARLEPNASRQLSVDAVRIILRCLINWARRSHANQGKEFVEGVQDVYEVFGRLDPRISDLAPSSDIGNAKVALGSEIPAVAPSNQSDAASTAAAMLLPTAPGSSGASTAFPPSIEKETDVFFQKLYQGELLPDQAVDILRRMKAANVEQDIQVFNCMLHTLFDEYRFFKDYPDRQLKITGVVFGSIIQYGLIAGGLLGLAVRCVLDALRTVEPAPHPVGRFTKFGLCALERFKARCYEWPQFCSHILELPRLKEIAPGLIGEVQQALDINGAVIPSAAEKKIGLAEMDRQTINEPIHSTEGGVPTVSSFRDPAADADAVGKLVESPPLSASTTPLKRRSVSSTPLRSSPTGGVDGSLGLSPLDLSNLLGLSADEASLVIVPDEITQDKMKFIFNNLSQAMMDEKVMEMLAILKPEFFDFFAVYIVVKRASSEANFHNLYIDLLERMSEKTTSLLPLVCRTTYKRVNVLLAVDRSKTSADRGILKSLGSWIGSLTLARNKPILRRELNLKEALLNAYSNGRLTTVIPFVAKVLEACRDSKIFKPTNPWVRGVLSLMKEIYSLEDLKLNMKFELQILSKQIGIDVNRIVPSDLLRSRPTPDKTQNPDFATKKTSASPPQTSPTATASSSPEVRRGYTAGAVGSRSAAPVFTLSEQRNGLPSLSKPLPAGPSASGGRLNMNHNLLSANIGALAHDSVGEISNMLQSASISSSMVGSSQGQRNPLHPQNTQSTMGIGTVPTSSSHRAESSAGAPEMLVPNLSQLVTVSPSLGLLESSPNLKRLIPIAIGRAIREIIQPVVERSCAIAYLTTKELTSKDFANEHDLGKVRRAAMQMVQQLAGSLALVTSKEPLRVSMGNQLRTVLGPSVVADQNMIEQTAQVICNANLDIGCAVIERHAKERAARDLNEKIGSAFANRRQSSSAYTYGMIPGPDLYSVYNEFSRIHRTGVGSQFATPASTSQPYPTASQPPLSNSADVTPGVTGFHQSSSVSSGHFIPEQRSGTANQDTRASHRVSSNRPAPRVLGSSQTRAEVPSNPSVSGRRVPATTSAVEHPTKPLLLIATPRPRLAPSAALSALLFQACGPASVNGYGSGQHPNQQNNMSSVSGEVELSTQEVLERFNSIYPQLVSEIGAVISSSSNSDIRLADLPADHDIHMLWIQIPAAVKLSITADEAGMAVAQKVFKRLFEGDSNMYREAHVLILEGLRESCRRLSKELATWLAFSEERRKLNLECILALLRPGSLLSKTSYDEILAKAIDNGRNVTALDFACSLVRKAVIEEPLATAGDFYLTLEGILKVARKQNTANTSMSADELLALVDAARTVVHKADATNGSGSTNTETNTTSTKHVKEPENTDLMGSREVVAQVLLEWHRVLTADVNRSILDQAVMNFMEQARASFLATTDTVAKFFRVAVELVTTATSLVLESGASESGISPDIIEAPYTAVESLICMLSTLCHMDKVGSASKKIKGAHLLSHFYVAVAKDMLKRCSRGDLRAHFRMLTGIMAQFSVGSNVKERSGTDDFEPTVDQLSIAFSHKLQGISSKAEAIKFLDDKEDGLFRWVHDLGSLTREDAEVNLDSLSVQGGLVGVLSLCSPSRIPRFAFYWLELLANKEFFPSLLSVKNVNGWPLFRHLLLSFLHFISGYLKDSTEPLSMVVRTLYNGLLRVLLVVLHDFPEFLCAYHLDFCNVIPSSCVQLRNLVLSSFPKQMRLPDPFAPDLNVKRLPEMMNPPLILSNFVTPLQGSGMKGVIDTYLKSSGRFSGQGMSLDLVKYIRFTSDKGQTSYNLTVLNSLIVYLAQSATSGSSDRDSLNRPSTDIIRFLTSQLDFEGQTHLFNALTNQLRFPNSHTMYFRNVILMLFRESSGEWVKEEIAKVLVERLIANRPQPWGLLTTFVELLKNPDYNFWNYSFVTCAPEIEDLFQNVSKHCMAPSFQNRRQSLVSVK</sequence>
<feature type="region of interest" description="Disordered" evidence="6">
    <location>
        <begin position="1029"/>
        <end position="1068"/>
    </location>
</feature>
<keyword evidence="2" id="KW-0678">Repressor</keyword>
<evidence type="ECO:0000259" key="11">
    <source>
        <dbReference type="Pfam" id="PF16418"/>
    </source>
</evidence>
<dbReference type="InterPro" id="IPR038535">
    <property type="entry name" value="CNOT1_TTP_bind_sf"/>
</dbReference>
<dbReference type="InterPro" id="IPR032194">
    <property type="entry name" value="CNOT1_HEAT"/>
</dbReference>
<feature type="domain" description="CCR4-NOT transcription complex subunit 1 CAF1-binding" evidence="9">
    <location>
        <begin position="818"/>
        <end position="1038"/>
    </location>
</feature>
<dbReference type="STRING" id="448386.A0A2V3IW77"/>
<evidence type="ECO:0000313" key="14">
    <source>
        <dbReference type="Proteomes" id="UP000247409"/>
    </source>
</evidence>
<proteinExistence type="predicted"/>
<feature type="region of interest" description="Disordered" evidence="6">
    <location>
        <begin position="762"/>
        <end position="791"/>
    </location>
</feature>
<comment type="subcellular location">
    <subcellularLocation>
        <location evidence="1">Nucleus</location>
    </subcellularLocation>
</comment>
<feature type="compositionally biased region" description="Low complexity" evidence="6">
    <location>
        <begin position="1049"/>
        <end position="1066"/>
    </location>
</feature>
<dbReference type="GO" id="GO:0017148">
    <property type="term" value="P:negative regulation of translation"/>
    <property type="evidence" value="ECO:0007669"/>
    <property type="project" value="InterPro"/>
</dbReference>
<comment type="caution">
    <text evidence="13">The sequence shown here is derived from an EMBL/GenBank/DDBJ whole genome shotgun (WGS) entry which is preliminary data.</text>
</comment>
<dbReference type="InterPro" id="IPR032191">
    <property type="entry name" value="CNOT1_CAF1_bind"/>
</dbReference>
<feature type="compositionally biased region" description="Polar residues" evidence="6">
    <location>
        <begin position="1434"/>
        <end position="1452"/>
    </location>
</feature>
<feature type="domain" description="CCR4-NOT transcription complex subunit 1 TTP binding" evidence="10">
    <location>
        <begin position="542"/>
        <end position="705"/>
    </location>
</feature>
<dbReference type="CDD" id="cd20710">
    <property type="entry name" value="NOT1_connector"/>
    <property type="match status" value="1"/>
</dbReference>
<feature type="domain" description="CCR4-NOT transcription complex subunit 1-like NOT1 connector" evidence="12">
    <location>
        <begin position="1580"/>
        <end position="1756"/>
    </location>
</feature>
<dbReference type="GO" id="GO:0030015">
    <property type="term" value="C:CCR4-NOT core complex"/>
    <property type="evidence" value="ECO:0007669"/>
    <property type="project" value="InterPro"/>
</dbReference>
<evidence type="ECO:0000259" key="7">
    <source>
        <dbReference type="Pfam" id="PF04054"/>
    </source>
</evidence>
<evidence type="ECO:0000256" key="5">
    <source>
        <dbReference type="ARBA" id="ARBA00023242"/>
    </source>
</evidence>
<dbReference type="PANTHER" id="PTHR13162:SF8">
    <property type="entry name" value="CCR4-NOT TRANSCRIPTION COMPLEX SUBUNIT 1"/>
    <property type="match status" value="1"/>
</dbReference>
<accession>A0A2V3IW77</accession>
<feature type="domain" description="CCR4-Not complex component Not1 C-terminal" evidence="7">
    <location>
        <begin position="2024"/>
        <end position="2357"/>
    </location>
</feature>
<dbReference type="GO" id="GO:0005634">
    <property type="term" value="C:nucleus"/>
    <property type="evidence" value="ECO:0007669"/>
    <property type="project" value="UniProtKB-SubCell"/>
</dbReference>
<dbReference type="InterPro" id="IPR055454">
    <property type="entry name" value="CNOT1-like_NOT1_connector"/>
</dbReference>
<feature type="compositionally biased region" description="Polar residues" evidence="6">
    <location>
        <begin position="1153"/>
        <end position="1178"/>
    </location>
</feature>
<dbReference type="Gene3D" id="1.25.40.790">
    <property type="match status" value="1"/>
</dbReference>
<reference evidence="13 14" key="1">
    <citation type="journal article" date="2018" name="Mol. Biol. Evol.">
        <title>Analysis of the draft genome of the red seaweed Gracilariopsis chorda provides insights into genome size evolution in Rhodophyta.</title>
        <authorList>
            <person name="Lee J."/>
            <person name="Yang E.C."/>
            <person name="Graf L."/>
            <person name="Yang J.H."/>
            <person name="Qiu H."/>
            <person name="Zel Zion U."/>
            <person name="Chan C.X."/>
            <person name="Stephens T.G."/>
            <person name="Weber A.P.M."/>
            <person name="Boo G.H."/>
            <person name="Boo S.M."/>
            <person name="Kim K.M."/>
            <person name="Shin Y."/>
            <person name="Jung M."/>
            <person name="Lee S.J."/>
            <person name="Yim H.S."/>
            <person name="Lee J.H."/>
            <person name="Bhattacharya D."/>
            <person name="Yoon H.S."/>
        </authorList>
    </citation>
    <scope>NUCLEOTIDE SEQUENCE [LARGE SCALE GENOMIC DNA]</scope>
    <source>
        <strain evidence="13 14">SKKU-2015</strain>
        <tissue evidence="13">Whole body</tissue>
    </source>
</reference>
<feature type="domain" description="CCR4-NOT transcription complex subunit 1 HEAT repeat" evidence="11">
    <location>
        <begin position="329"/>
        <end position="462"/>
    </location>
</feature>
<dbReference type="InterPro" id="IPR024557">
    <property type="entry name" value="CNOT1_dom_4"/>
</dbReference>
<protein>
    <submittedName>
        <fullName evidence="13">CCR4-NOT transcription complex subunit 1</fullName>
    </submittedName>
</protein>
<dbReference type="Pfam" id="PF25097">
    <property type="entry name" value="ARM_Cnot1"/>
    <property type="match status" value="1"/>
</dbReference>
<dbReference type="Pfam" id="PF16417">
    <property type="entry name" value="CNOT1_TTP_bind"/>
    <property type="match status" value="1"/>
</dbReference>
<evidence type="ECO:0000256" key="4">
    <source>
        <dbReference type="ARBA" id="ARBA00023163"/>
    </source>
</evidence>
<feature type="compositionally biased region" description="Polar residues" evidence="6">
    <location>
        <begin position="1386"/>
        <end position="1410"/>
    </location>
</feature>
<feature type="region of interest" description="Disordered" evidence="6">
    <location>
        <begin position="1"/>
        <end position="31"/>
    </location>
</feature>
<dbReference type="Pfam" id="PF16418">
    <property type="entry name" value="CNOT1_HEAT"/>
    <property type="match status" value="1"/>
</dbReference>
<evidence type="ECO:0000259" key="10">
    <source>
        <dbReference type="Pfam" id="PF16417"/>
    </source>
</evidence>
<feature type="domain" description="CCR4-NOT transcription complex subunit 1" evidence="8">
    <location>
        <begin position="1212"/>
        <end position="1353"/>
    </location>
</feature>
<dbReference type="GO" id="GO:0060090">
    <property type="term" value="F:molecular adaptor activity"/>
    <property type="evidence" value="ECO:0007669"/>
    <property type="project" value="TreeGrafter"/>
</dbReference>
<dbReference type="InterPro" id="IPR032193">
    <property type="entry name" value="CNOT1_TTP_bind"/>
</dbReference>
<dbReference type="GO" id="GO:0000288">
    <property type="term" value="P:nuclear-transcribed mRNA catabolic process, deadenylation-dependent decay"/>
    <property type="evidence" value="ECO:0007669"/>
    <property type="project" value="TreeGrafter"/>
</dbReference>
<dbReference type="Gene3D" id="1.25.40.800">
    <property type="match status" value="1"/>
</dbReference>
<feature type="region of interest" description="Disordered" evidence="6">
    <location>
        <begin position="1148"/>
        <end position="1181"/>
    </location>
</feature>
<dbReference type="Pfam" id="PF04054">
    <property type="entry name" value="Not1"/>
    <property type="match status" value="1"/>
</dbReference>
<feature type="region of interest" description="Disordered" evidence="6">
    <location>
        <begin position="1386"/>
        <end position="1484"/>
    </location>
</feature>
<dbReference type="Pfam" id="PF12842">
    <property type="entry name" value="DUF3819"/>
    <property type="match status" value="1"/>
</dbReference>
<feature type="region of interest" description="Disordered" evidence="6">
    <location>
        <begin position="1762"/>
        <end position="1787"/>
    </location>
</feature>
<evidence type="ECO:0000256" key="3">
    <source>
        <dbReference type="ARBA" id="ARBA00023015"/>
    </source>
</evidence>
<dbReference type="InterPro" id="IPR040398">
    <property type="entry name" value="Not1"/>
</dbReference>
<dbReference type="Gene3D" id="1.25.40.180">
    <property type="match status" value="1"/>
</dbReference>
<evidence type="ECO:0000313" key="13">
    <source>
        <dbReference type="EMBL" id="PXF46339.1"/>
    </source>
</evidence>
<dbReference type="EMBL" id="NBIV01000040">
    <property type="protein sequence ID" value="PXF46339.1"/>
    <property type="molecule type" value="Genomic_DNA"/>
</dbReference>
<dbReference type="Gene3D" id="1.25.40.840">
    <property type="entry name" value="CCR4-NOT transcription complex subunit 1 TTP binding domain"/>
    <property type="match status" value="1"/>
</dbReference>
<feature type="compositionally biased region" description="Low complexity" evidence="6">
    <location>
        <begin position="1765"/>
        <end position="1780"/>
    </location>
</feature>
<name>A0A2V3IW77_9FLOR</name>
<dbReference type="Pfam" id="PF16415">
    <property type="entry name" value="CNOT1_CAF1_bind"/>
    <property type="match status" value="1"/>
</dbReference>
<organism evidence="13 14">
    <name type="scientific">Gracilariopsis chorda</name>
    <dbReference type="NCBI Taxonomy" id="448386"/>
    <lineage>
        <taxon>Eukaryota</taxon>
        <taxon>Rhodophyta</taxon>
        <taxon>Florideophyceae</taxon>
        <taxon>Rhodymeniophycidae</taxon>
        <taxon>Gracilariales</taxon>
        <taxon>Gracilariaceae</taxon>
        <taxon>Gracilariopsis</taxon>
    </lineage>
</organism>
<evidence type="ECO:0000259" key="9">
    <source>
        <dbReference type="Pfam" id="PF16415"/>
    </source>
</evidence>
<evidence type="ECO:0000259" key="12">
    <source>
        <dbReference type="Pfam" id="PF25097"/>
    </source>
</evidence>
<dbReference type="GO" id="GO:0000932">
    <property type="term" value="C:P-body"/>
    <property type="evidence" value="ECO:0007669"/>
    <property type="project" value="TreeGrafter"/>
</dbReference>